<keyword evidence="2" id="KW-0540">Nuclease</keyword>
<evidence type="ECO:0000313" key="2">
    <source>
        <dbReference type="EMBL" id="THV08963.1"/>
    </source>
</evidence>
<accession>A0A4S8MZT5</accession>
<reference evidence="2 3" key="1">
    <citation type="journal article" date="2009" name="Int. J. Syst. Evol. Microbiol.">
        <title>Nocardioides caeni sp. nov., isolated from wastewater.</title>
        <authorList>
            <person name="Yoon J.H."/>
            <person name="Kang S.J."/>
            <person name="Park S."/>
            <person name="Kim W."/>
            <person name="Oh T.K."/>
        </authorList>
    </citation>
    <scope>NUCLEOTIDE SEQUENCE [LARGE SCALE GENOMIC DNA]</scope>
    <source>
        <strain evidence="2 3">DSM 23134</strain>
    </source>
</reference>
<gene>
    <name evidence="2" type="ORF">E9934_18305</name>
</gene>
<name>A0A4S8MZT5_9ACTN</name>
<sequence>METIYPTRFERRPMSRAEFDRLPEKVRAEYVDGVALMSPPARGDHNGVGLEIAIALRQAFPEAIVRYDRGVDLPTGSLRVPDVAVQVVRDDDVWSPNLPVLVVEILSRWTRAEDLYRKTDDYRLSGIAHYWIVDRTARTLTVLINAGDRWEIGLSLTDDEPTGAVAVTDLGSIELDLSALLA</sequence>
<dbReference type="GO" id="GO:0004519">
    <property type="term" value="F:endonuclease activity"/>
    <property type="evidence" value="ECO:0007669"/>
    <property type="project" value="UniProtKB-KW"/>
</dbReference>
<dbReference type="AlphaFoldDB" id="A0A4S8MZT5"/>
<organism evidence="2 3">
    <name type="scientific">Nocardioides caeni</name>
    <dbReference type="NCBI Taxonomy" id="574700"/>
    <lineage>
        <taxon>Bacteria</taxon>
        <taxon>Bacillati</taxon>
        <taxon>Actinomycetota</taxon>
        <taxon>Actinomycetes</taxon>
        <taxon>Propionibacteriales</taxon>
        <taxon>Nocardioidaceae</taxon>
        <taxon>Nocardioides</taxon>
    </lineage>
</organism>
<keyword evidence="2" id="KW-0378">Hydrolase</keyword>
<feature type="domain" description="Putative restriction endonuclease" evidence="1">
    <location>
        <begin position="17"/>
        <end position="151"/>
    </location>
</feature>
<dbReference type="SUPFAM" id="SSF52980">
    <property type="entry name" value="Restriction endonuclease-like"/>
    <property type="match status" value="1"/>
</dbReference>
<dbReference type="InterPro" id="IPR008538">
    <property type="entry name" value="Uma2"/>
</dbReference>
<dbReference type="InterPro" id="IPR012296">
    <property type="entry name" value="Nuclease_put_TT1808"/>
</dbReference>
<dbReference type="PANTHER" id="PTHR35400:SF3">
    <property type="entry name" value="SLL1072 PROTEIN"/>
    <property type="match status" value="1"/>
</dbReference>
<protein>
    <submittedName>
        <fullName evidence="2">Uma2 family endonuclease</fullName>
    </submittedName>
</protein>
<dbReference type="Pfam" id="PF05685">
    <property type="entry name" value="Uma2"/>
    <property type="match status" value="1"/>
</dbReference>
<dbReference type="EMBL" id="STGW01000020">
    <property type="protein sequence ID" value="THV08963.1"/>
    <property type="molecule type" value="Genomic_DNA"/>
</dbReference>
<evidence type="ECO:0000313" key="3">
    <source>
        <dbReference type="Proteomes" id="UP000307087"/>
    </source>
</evidence>
<dbReference type="OrthoDB" id="5524117at2"/>
<proteinExistence type="predicted"/>
<dbReference type="Gene3D" id="3.90.1570.10">
    <property type="entry name" value="tt1808, chain A"/>
    <property type="match status" value="1"/>
</dbReference>
<evidence type="ECO:0000259" key="1">
    <source>
        <dbReference type="Pfam" id="PF05685"/>
    </source>
</evidence>
<dbReference type="PANTHER" id="PTHR35400">
    <property type="entry name" value="SLR1083 PROTEIN"/>
    <property type="match status" value="1"/>
</dbReference>
<keyword evidence="2" id="KW-0255">Endonuclease</keyword>
<dbReference type="Proteomes" id="UP000307087">
    <property type="component" value="Unassembled WGS sequence"/>
</dbReference>
<dbReference type="CDD" id="cd06260">
    <property type="entry name" value="DUF820-like"/>
    <property type="match status" value="1"/>
</dbReference>
<dbReference type="RefSeq" id="WP_136564349.1">
    <property type="nucleotide sequence ID" value="NZ_BAABLS010000006.1"/>
</dbReference>
<dbReference type="InterPro" id="IPR011335">
    <property type="entry name" value="Restrct_endonuc-II-like"/>
</dbReference>
<comment type="caution">
    <text evidence="2">The sequence shown here is derived from an EMBL/GenBank/DDBJ whole genome shotgun (WGS) entry which is preliminary data.</text>
</comment>
<keyword evidence="3" id="KW-1185">Reference proteome</keyword>